<comment type="caution">
    <text evidence="5">The sequence shown here is derived from an EMBL/GenBank/DDBJ whole genome shotgun (WGS) entry which is preliminary data.</text>
</comment>
<keyword evidence="6" id="KW-1185">Reference proteome</keyword>
<dbReference type="Proteomes" id="UP000324748">
    <property type="component" value="Unassembled WGS sequence"/>
</dbReference>
<keyword evidence="3" id="KW-0732">Signal</keyword>
<evidence type="ECO:0000256" key="3">
    <source>
        <dbReference type="SAM" id="SignalP"/>
    </source>
</evidence>
<dbReference type="EMBL" id="VSWC01000105">
    <property type="protein sequence ID" value="KAA1087288.1"/>
    <property type="molecule type" value="Genomic_DNA"/>
</dbReference>
<reference evidence="5 6" key="1">
    <citation type="submission" date="2019-05" db="EMBL/GenBank/DDBJ databases">
        <title>Emergence of the Ug99 lineage of the wheat stem rust pathogen through somatic hybridization.</title>
        <authorList>
            <person name="Li F."/>
            <person name="Upadhyaya N.M."/>
            <person name="Sperschneider J."/>
            <person name="Matny O."/>
            <person name="Nguyen-Phuc H."/>
            <person name="Mago R."/>
            <person name="Raley C."/>
            <person name="Miller M.E."/>
            <person name="Silverstein K.A.T."/>
            <person name="Henningsen E."/>
            <person name="Hirsch C.D."/>
            <person name="Visser B."/>
            <person name="Pretorius Z.A."/>
            <person name="Steffenson B.J."/>
            <person name="Schwessinger B."/>
            <person name="Dodds P.N."/>
            <person name="Figueroa M."/>
        </authorList>
    </citation>
    <scope>NUCLEOTIDE SEQUENCE [LARGE SCALE GENOMIC DNA]</scope>
    <source>
        <strain evidence="5">21-0</strain>
    </source>
</reference>
<dbReference type="AlphaFoldDB" id="A0A5B0NH44"/>
<evidence type="ECO:0000259" key="4">
    <source>
        <dbReference type="PROSITE" id="PS50089"/>
    </source>
</evidence>
<gene>
    <name evidence="5" type="ORF">PGT21_027919</name>
</gene>
<dbReference type="GO" id="GO:0008270">
    <property type="term" value="F:zinc ion binding"/>
    <property type="evidence" value="ECO:0007669"/>
    <property type="project" value="UniProtKB-KW"/>
</dbReference>
<feature type="region of interest" description="Disordered" evidence="2">
    <location>
        <begin position="198"/>
        <end position="233"/>
    </location>
</feature>
<keyword evidence="1" id="KW-0479">Metal-binding</keyword>
<organism evidence="5 6">
    <name type="scientific">Puccinia graminis f. sp. tritici</name>
    <dbReference type="NCBI Taxonomy" id="56615"/>
    <lineage>
        <taxon>Eukaryota</taxon>
        <taxon>Fungi</taxon>
        <taxon>Dikarya</taxon>
        <taxon>Basidiomycota</taxon>
        <taxon>Pucciniomycotina</taxon>
        <taxon>Pucciniomycetes</taxon>
        <taxon>Pucciniales</taxon>
        <taxon>Pucciniaceae</taxon>
        <taxon>Puccinia</taxon>
    </lineage>
</organism>
<dbReference type="SUPFAM" id="SSF57850">
    <property type="entry name" value="RING/U-box"/>
    <property type="match status" value="1"/>
</dbReference>
<sequence>MLAKASYFSLILLFHVSDQISLRPPPREQILDNLAQLLPGTSTQPTRAIGGSSGSNEALSQLADSKKPKPPLTNCPVCQDPLRWNLTLDLKKIRVKRWPNCQHGYHMKCFQEMVDRKMKCAICQEEPPPPNLKRLKALERRLSLIPPEIDDENENAAEQIQREMYMAEADPGLTRSGDPELDRAMSFSHQEYYGIRDEGFAPRSPHARSHPDLSPSHSGPHHSNLPHNLGLTGFHGDDETAALIVALSLEHDVHHPPHDINLSHNHENPSTWQDTSGDYDLAMALSLQEEIYHEPQLPPRELETAWSGPDTTQDEHYARQVQRELNEQGPPLTQPISHGNPQSTPLCYLHPTAQGHEWQEYPV</sequence>
<dbReference type="Gene3D" id="3.30.40.10">
    <property type="entry name" value="Zinc/RING finger domain, C3HC4 (zinc finger)"/>
    <property type="match status" value="1"/>
</dbReference>
<feature type="compositionally biased region" description="Polar residues" evidence="2">
    <location>
        <begin position="54"/>
        <end position="63"/>
    </location>
</feature>
<proteinExistence type="predicted"/>
<feature type="signal peptide" evidence="3">
    <location>
        <begin position="1"/>
        <end position="19"/>
    </location>
</feature>
<feature type="domain" description="RING-type" evidence="4">
    <location>
        <begin position="75"/>
        <end position="124"/>
    </location>
</feature>
<dbReference type="InterPro" id="IPR013083">
    <property type="entry name" value="Znf_RING/FYVE/PHD"/>
</dbReference>
<evidence type="ECO:0000313" key="6">
    <source>
        <dbReference type="Proteomes" id="UP000324748"/>
    </source>
</evidence>
<name>A0A5B0NH44_PUCGR</name>
<evidence type="ECO:0000256" key="2">
    <source>
        <dbReference type="SAM" id="MobiDB-lite"/>
    </source>
</evidence>
<dbReference type="PROSITE" id="PS50089">
    <property type="entry name" value="ZF_RING_2"/>
    <property type="match status" value="1"/>
</dbReference>
<dbReference type="InterPro" id="IPR001841">
    <property type="entry name" value="Znf_RING"/>
</dbReference>
<accession>A0A5B0NH44</accession>
<dbReference type="OrthoDB" id="2517687at2759"/>
<evidence type="ECO:0000256" key="1">
    <source>
        <dbReference type="PROSITE-ProRule" id="PRU00175"/>
    </source>
</evidence>
<feature type="chain" id="PRO_5023021917" description="RING-type domain-containing protein" evidence="3">
    <location>
        <begin position="20"/>
        <end position="363"/>
    </location>
</feature>
<keyword evidence="1" id="KW-0862">Zinc</keyword>
<protein>
    <recommendedName>
        <fullName evidence="4">RING-type domain-containing protein</fullName>
    </recommendedName>
</protein>
<keyword evidence="1" id="KW-0863">Zinc-finger</keyword>
<feature type="region of interest" description="Disordered" evidence="2">
    <location>
        <begin position="41"/>
        <end position="74"/>
    </location>
</feature>
<evidence type="ECO:0000313" key="5">
    <source>
        <dbReference type="EMBL" id="KAA1087288.1"/>
    </source>
</evidence>